<sequence>MRLSLSFFYHEFSKRKNRLPLGFKGPKGNIYSGKYRIVKKVTNEAVKDLEENIKIEEKNMYFLRHPFLTFEQSKGHAQHYDKRRKWLKSFQARTDETFSNKKGREITQYLDKFMSRSEDWDRIPS</sequence>
<evidence type="ECO:0008006" key="3">
    <source>
        <dbReference type="Google" id="ProtNLM"/>
    </source>
</evidence>
<dbReference type="InParanoid" id="A0A482X2S7"/>
<keyword evidence="2" id="KW-1185">Reference proteome</keyword>
<dbReference type="PANTHER" id="PTHR14520:SF4">
    <property type="entry name" value="LARGE RIBOSOMAL SUBUNIT PROTEIN ML63"/>
    <property type="match status" value="1"/>
</dbReference>
<accession>A0A482X2S7</accession>
<dbReference type="FunCoup" id="A0A482X2S7">
    <property type="interactions" value="133"/>
</dbReference>
<dbReference type="OrthoDB" id="6019958at2759"/>
<dbReference type="STRING" id="195883.A0A482X2S7"/>
<dbReference type="AlphaFoldDB" id="A0A482X2S7"/>
<dbReference type="EMBL" id="QKKF02019433">
    <property type="protein sequence ID" value="RZF39962.1"/>
    <property type="molecule type" value="Genomic_DNA"/>
</dbReference>
<dbReference type="GO" id="GO:0005761">
    <property type="term" value="C:mitochondrial ribosome"/>
    <property type="evidence" value="ECO:0007669"/>
    <property type="project" value="InterPro"/>
</dbReference>
<dbReference type="GO" id="GO:0032543">
    <property type="term" value="P:mitochondrial translation"/>
    <property type="evidence" value="ECO:0007669"/>
    <property type="project" value="TreeGrafter"/>
</dbReference>
<proteinExistence type="predicted"/>
<gene>
    <name evidence="1" type="ORF">LSTR_LSTR002365</name>
</gene>
<dbReference type="Pfam" id="PF14978">
    <property type="entry name" value="MRP-63"/>
    <property type="match status" value="1"/>
</dbReference>
<dbReference type="SMR" id="A0A482X2S7"/>
<dbReference type="PANTHER" id="PTHR14520">
    <property type="entry name" value="MITOCHONDRIAL RIBOSOMAL PROTEIN 63"/>
    <property type="match status" value="1"/>
</dbReference>
<organism evidence="1 2">
    <name type="scientific">Laodelphax striatellus</name>
    <name type="common">Small brown planthopper</name>
    <name type="synonym">Delphax striatella</name>
    <dbReference type="NCBI Taxonomy" id="195883"/>
    <lineage>
        <taxon>Eukaryota</taxon>
        <taxon>Metazoa</taxon>
        <taxon>Ecdysozoa</taxon>
        <taxon>Arthropoda</taxon>
        <taxon>Hexapoda</taxon>
        <taxon>Insecta</taxon>
        <taxon>Pterygota</taxon>
        <taxon>Neoptera</taxon>
        <taxon>Paraneoptera</taxon>
        <taxon>Hemiptera</taxon>
        <taxon>Auchenorrhyncha</taxon>
        <taxon>Fulgoroidea</taxon>
        <taxon>Delphacidae</taxon>
        <taxon>Criomorphinae</taxon>
        <taxon>Laodelphax</taxon>
    </lineage>
</organism>
<protein>
    <recommendedName>
        <fullName evidence="3">Ribosomal protein 63, mitochondrial</fullName>
    </recommendedName>
</protein>
<dbReference type="InterPro" id="IPR016576">
    <property type="entry name" value="Ribosomal_mL63"/>
</dbReference>
<reference evidence="1 2" key="1">
    <citation type="journal article" date="2017" name="Gigascience">
        <title>Genome sequence of the small brown planthopper, Laodelphax striatellus.</title>
        <authorList>
            <person name="Zhu J."/>
            <person name="Jiang F."/>
            <person name="Wang X."/>
            <person name="Yang P."/>
            <person name="Bao Y."/>
            <person name="Zhao W."/>
            <person name="Wang W."/>
            <person name="Lu H."/>
            <person name="Wang Q."/>
            <person name="Cui N."/>
            <person name="Li J."/>
            <person name="Chen X."/>
            <person name="Luo L."/>
            <person name="Yu J."/>
            <person name="Kang L."/>
            <person name="Cui F."/>
        </authorList>
    </citation>
    <scope>NUCLEOTIDE SEQUENCE [LARGE SCALE GENOMIC DNA]</scope>
    <source>
        <strain evidence="1">Lst14</strain>
    </source>
</reference>
<evidence type="ECO:0000313" key="1">
    <source>
        <dbReference type="EMBL" id="RZF39962.1"/>
    </source>
</evidence>
<dbReference type="GO" id="GO:0003735">
    <property type="term" value="F:structural constituent of ribosome"/>
    <property type="evidence" value="ECO:0007669"/>
    <property type="project" value="TreeGrafter"/>
</dbReference>
<name>A0A482X2S7_LAOST</name>
<comment type="caution">
    <text evidence="1">The sequence shown here is derived from an EMBL/GenBank/DDBJ whole genome shotgun (WGS) entry which is preliminary data.</text>
</comment>
<dbReference type="Proteomes" id="UP000291343">
    <property type="component" value="Unassembled WGS sequence"/>
</dbReference>
<evidence type="ECO:0000313" key="2">
    <source>
        <dbReference type="Proteomes" id="UP000291343"/>
    </source>
</evidence>